<proteinExistence type="predicted"/>
<keyword evidence="2" id="KW-1185">Reference proteome</keyword>
<dbReference type="EMBL" id="CP060028">
    <property type="protein sequence ID" value="QND79573.1"/>
    <property type="molecule type" value="Genomic_DNA"/>
</dbReference>
<sequence>MEWKTADVLYNYVVSDAQIDPRLKRSFERIKLVCDDLITEAKAQIKRGTVFSSSPIYVAEVGRRCKERFGGPSAESITRNRRTEPLKATYIQLRADELDVPGLRRKEGKSEGPLGDPSVRAYIQALEARIKASEEIIVGLTGSMKKMSPISLNEALATTSDDGDQLEIAAGLRNVFSHHDLVASIRRLLDAEHLVRFGLKKERSIFNPATGEELLTVAEVELFQAIVGSERPGGEQGRR</sequence>
<name>A0ABX6RAQ9_PSEMX</name>
<organism evidence="1 2">
    <name type="scientific">Pseudoxanthomonas mexicana</name>
    <dbReference type="NCBI Taxonomy" id="128785"/>
    <lineage>
        <taxon>Bacteria</taxon>
        <taxon>Pseudomonadati</taxon>
        <taxon>Pseudomonadota</taxon>
        <taxon>Gammaproteobacteria</taxon>
        <taxon>Lysobacterales</taxon>
        <taxon>Lysobacteraceae</taxon>
        <taxon>Pseudoxanthomonas</taxon>
    </lineage>
</organism>
<evidence type="ECO:0000313" key="1">
    <source>
        <dbReference type="EMBL" id="QND79573.1"/>
    </source>
</evidence>
<reference evidence="1 2" key="1">
    <citation type="submission" date="2020-08" db="EMBL/GenBank/DDBJ databases">
        <title>Streptomycin resistant and MDR strain, P. mexicana.</title>
        <authorList>
            <person name="Ganesh-kumar S."/>
            <person name="Zhe T."/>
            <person name="Yu Z."/>
            <person name="Min Y."/>
        </authorList>
    </citation>
    <scope>NUCLEOTIDE SEQUENCE [LARGE SCALE GENOMIC DNA]</scope>
    <source>
        <strain evidence="1 2">GTZY</strain>
    </source>
</reference>
<accession>A0ABX6RAQ9</accession>
<dbReference type="RefSeq" id="WP_185894902.1">
    <property type="nucleotide sequence ID" value="NZ_CP060028.1"/>
</dbReference>
<protein>
    <submittedName>
        <fullName evidence="1">Uncharacterized protein</fullName>
    </submittedName>
</protein>
<evidence type="ECO:0000313" key="2">
    <source>
        <dbReference type="Proteomes" id="UP000515506"/>
    </source>
</evidence>
<dbReference type="Proteomes" id="UP000515506">
    <property type="component" value="Chromosome"/>
</dbReference>
<gene>
    <name evidence="1" type="ORF">H4W19_14660</name>
</gene>